<name>W1NV88_AMBTC</name>
<keyword evidence="3" id="KW-1185">Reference proteome</keyword>
<evidence type="ECO:0000313" key="3">
    <source>
        <dbReference type="Proteomes" id="UP000017836"/>
    </source>
</evidence>
<dbReference type="Proteomes" id="UP000017836">
    <property type="component" value="Unassembled WGS sequence"/>
</dbReference>
<dbReference type="HOGENOM" id="CLU_049279_2_0_1"/>
<dbReference type="InterPro" id="IPR044809">
    <property type="entry name" value="AUF1-like"/>
</dbReference>
<dbReference type="OMA" id="LYMNRDQ"/>
<sequence>MALVPDLAGEIWLEEVAEVTGKASHLCDIFPKHAGKSLPEKISVVTGKPSPSSQLDHFDRLPDSLLLLVFNKIGDVKALGRCCVVSKRFHALIPQVDNVVVKVDCVISNEETGISGKGKGVFSSFLKFFVCSFSKPLQVLQHLLGPRKTGLTEVSHHSPNEVLKNFNEIQSLRIVLPGGELGIEEGVLLKWKADFGTTLESCVILGASSVTNQEKTTVSFEEDGFVSENNPGAIEDGANFPDPFYTNGGLKLRVVWTISSLIAASARHYLLQQIISDHPTLENLVLTDSDGQGVLSMNKEQLHELRVKPLSPCASSSRTQVPALNMKLWYAPYMELPGGMVLKGATLVAIRPSEQPIRKVPDGWVSLAFEEPFRTAASLLVKRRTYCLEMNSF</sequence>
<feature type="domain" description="F-box" evidence="1">
    <location>
        <begin position="58"/>
        <end position="93"/>
    </location>
</feature>
<dbReference type="KEGG" id="atr:18427249"/>
<dbReference type="AlphaFoldDB" id="W1NV88"/>
<dbReference type="OrthoDB" id="660108at2759"/>
<dbReference type="PANTHER" id="PTHR31215">
    <property type="entry name" value="OS05G0510400 PROTEIN-RELATED"/>
    <property type="match status" value="1"/>
</dbReference>
<evidence type="ECO:0000259" key="1">
    <source>
        <dbReference type="Pfam" id="PF12937"/>
    </source>
</evidence>
<dbReference type="InterPro" id="IPR001810">
    <property type="entry name" value="F-box_dom"/>
</dbReference>
<gene>
    <name evidence="2" type="ORF">AMTR_s00092p00114580</name>
</gene>
<dbReference type="SUPFAM" id="SSF81383">
    <property type="entry name" value="F-box domain"/>
    <property type="match status" value="1"/>
</dbReference>
<protein>
    <recommendedName>
        <fullName evidence="1">F-box domain-containing protein</fullName>
    </recommendedName>
</protein>
<accession>W1NV88</accession>
<evidence type="ECO:0000313" key="2">
    <source>
        <dbReference type="EMBL" id="ERM99218.1"/>
    </source>
</evidence>
<proteinExistence type="predicted"/>
<reference evidence="3" key="1">
    <citation type="journal article" date="2013" name="Science">
        <title>The Amborella genome and the evolution of flowering plants.</title>
        <authorList>
            <consortium name="Amborella Genome Project"/>
        </authorList>
    </citation>
    <scope>NUCLEOTIDE SEQUENCE [LARGE SCALE GENOMIC DNA]</scope>
</reference>
<dbReference type="Pfam" id="PF12937">
    <property type="entry name" value="F-box-like"/>
    <property type="match status" value="1"/>
</dbReference>
<organism evidence="2 3">
    <name type="scientific">Amborella trichopoda</name>
    <dbReference type="NCBI Taxonomy" id="13333"/>
    <lineage>
        <taxon>Eukaryota</taxon>
        <taxon>Viridiplantae</taxon>
        <taxon>Streptophyta</taxon>
        <taxon>Embryophyta</taxon>
        <taxon>Tracheophyta</taxon>
        <taxon>Spermatophyta</taxon>
        <taxon>Magnoliopsida</taxon>
        <taxon>Amborellales</taxon>
        <taxon>Amborellaceae</taxon>
        <taxon>Amborella</taxon>
    </lineage>
</organism>
<dbReference type="eggNOG" id="ENOG502QTRT">
    <property type="taxonomic scope" value="Eukaryota"/>
</dbReference>
<dbReference type="EMBL" id="KI395040">
    <property type="protein sequence ID" value="ERM99218.1"/>
    <property type="molecule type" value="Genomic_DNA"/>
</dbReference>
<dbReference type="Gramene" id="ERM99218">
    <property type="protein sequence ID" value="ERM99218"/>
    <property type="gene ID" value="AMTR_s00092p00114580"/>
</dbReference>
<dbReference type="InterPro" id="IPR036047">
    <property type="entry name" value="F-box-like_dom_sf"/>
</dbReference>
<dbReference type="Gene3D" id="1.20.1280.50">
    <property type="match status" value="1"/>
</dbReference>